<organism evidence="3 4">
    <name type="scientific">Aspergillus tubingensis (strain CBS 134.48)</name>
    <dbReference type="NCBI Taxonomy" id="767770"/>
    <lineage>
        <taxon>Eukaryota</taxon>
        <taxon>Fungi</taxon>
        <taxon>Dikarya</taxon>
        <taxon>Ascomycota</taxon>
        <taxon>Pezizomycotina</taxon>
        <taxon>Eurotiomycetes</taxon>
        <taxon>Eurotiomycetidae</taxon>
        <taxon>Eurotiales</taxon>
        <taxon>Aspergillaceae</taxon>
        <taxon>Aspergillus</taxon>
        <taxon>Aspergillus subgen. Circumdati</taxon>
    </lineage>
</organism>
<feature type="compositionally biased region" description="Acidic residues" evidence="1">
    <location>
        <begin position="471"/>
        <end position="483"/>
    </location>
</feature>
<feature type="domain" description="DUF7587" evidence="2">
    <location>
        <begin position="206"/>
        <end position="343"/>
    </location>
</feature>
<evidence type="ECO:0000313" key="3">
    <source>
        <dbReference type="EMBL" id="OJI82304.1"/>
    </source>
</evidence>
<dbReference type="VEuPathDB" id="FungiDB:ASPTUDRAFT_192560"/>
<name>A0A1L9MZ35_ASPTC</name>
<keyword evidence="4" id="KW-1185">Reference proteome</keyword>
<evidence type="ECO:0000259" key="2">
    <source>
        <dbReference type="Pfam" id="PF24494"/>
    </source>
</evidence>
<proteinExistence type="predicted"/>
<accession>A0A1L9MZ35</accession>
<sequence>MEPEIGLDYRTPRLQNKWTREQRLFLCCLYEFFQRDTSTFRDIFNRVFESEVTECGFTEGIPSSTLRTQWGEMVRYSYPEWKEVQQHTSEGHWRWIPTLRRIRRTARSLGLNIVPNYVDDNEETCSHQQSLTPPVNTPGITSQHTSMIQHPERRDVGITEVQEQAPVPEIVDITQIDTSLCSGGDKQEAQEEPNPVVSRSRWTDEVPPVIYRWSNVDSQGVNSKMLFLAGLFADGRQFFTPGDISKEEFINYFSRHVHIDKTPSPFISTFRSMLSPVHRALWNKEGAIISIIDTHKLDTDVYPAIKLFREQNLRIRGYDGRGEFLVWRKIPPAAIICAVKISTIQQLADEHVEIGQFLQLDKLASHKYNRKQLHGELARDAGKLDRTSGYAIGKFLNSINLPFEFSREVSEGLFHSWRLKRQGTWESFYEGVHAGYDRSIPSTSASEVGRPDSIVHDISDDDSVTECGSVAEDENMSGSESEDIGASSPCMGRELASDRKPPLTPDWFFMRNADDELITDEDDEELASGRQFNLFSEQDPDRSAELITDWPEEDTQVLSSLNLNISQTRIPTIEIFDPNTGRWVQEQARLAQKMEEDDCQSYMQPPSSNDTQGMRGISVEGESEIMHDIETRYSILSMSRELSEDVLPHIRFARDRERRRRWLLQ</sequence>
<feature type="compositionally biased region" description="Polar residues" evidence="1">
    <location>
        <begin position="126"/>
        <end position="143"/>
    </location>
</feature>
<evidence type="ECO:0000313" key="4">
    <source>
        <dbReference type="Proteomes" id="UP000184304"/>
    </source>
</evidence>
<dbReference type="EMBL" id="KV878205">
    <property type="protein sequence ID" value="OJI82304.1"/>
    <property type="molecule type" value="Genomic_DNA"/>
</dbReference>
<dbReference type="STRING" id="767770.A0A1L9MZ35"/>
<dbReference type="AlphaFoldDB" id="A0A1L9MZ35"/>
<feature type="compositionally biased region" description="Basic and acidic residues" evidence="1">
    <location>
        <begin position="449"/>
        <end position="458"/>
    </location>
</feature>
<dbReference type="OMA" id="HPIWVSV"/>
<feature type="region of interest" description="Disordered" evidence="1">
    <location>
        <begin position="443"/>
        <end position="497"/>
    </location>
</feature>
<dbReference type="Pfam" id="PF24494">
    <property type="entry name" value="DUF7587"/>
    <property type="match status" value="1"/>
</dbReference>
<feature type="region of interest" description="Disordered" evidence="1">
    <location>
        <begin position="124"/>
        <end position="143"/>
    </location>
</feature>
<feature type="region of interest" description="Disordered" evidence="1">
    <location>
        <begin position="180"/>
        <end position="200"/>
    </location>
</feature>
<protein>
    <recommendedName>
        <fullName evidence="2">DUF7587 domain-containing protein</fullName>
    </recommendedName>
</protein>
<evidence type="ECO:0000256" key="1">
    <source>
        <dbReference type="SAM" id="MobiDB-lite"/>
    </source>
</evidence>
<reference evidence="4" key="1">
    <citation type="journal article" date="2017" name="Genome Biol.">
        <title>Comparative genomics reveals high biological diversity and specific adaptations in the industrially and medically important fungal genus Aspergillus.</title>
        <authorList>
            <person name="de Vries R.P."/>
            <person name="Riley R."/>
            <person name="Wiebenga A."/>
            <person name="Aguilar-Osorio G."/>
            <person name="Amillis S."/>
            <person name="Uchima C.A."/>
            <person name="Anderluh G."/>
            <person name="Asadollahi M."/>
            <person name="Askin M."/>
            <person name="Barry K."/>
            <person name="Battaglia E."/>
            <person name="Bayram O."/>
            <person name="Benocci T."/>
            <person name="Braus-Stromeyer S.A."/>
            <person name="Caldana C."/>
            <person name="Canovas D."/>
            <person name="Cerqueira G.C."/>
            <person name="Chen F."/>
            <person name="Chen W."/>
            <person name="Choi C."/>
            <person name="Clum A."/>
            <person name="Dos Santos R.A."/>
            <person name="Damasio A.R."/>
            <person name="Diallinas G."/>
            <person name="Emri T."/>
            <person name="Fekete E."/>
            <person name="Flipphi M."/>
            <person name="Freyberg S."/>
            <person name="Gallo A."/>
            <person name="Gournas C."/>
            <person name="Habgood R."/>
            <person name="Hainaut M."/>
            <person name="Harispe M.L."/>
            <person name="Henrissat B."/>
            <person name="Hilden K.S."/>
            <person name="Hope R."/>
            <person name="Hossain A."/>
            <person name="Karabika E."/>
            <person name="Karaffa L."/>
            <person name="Karanyi Z."/>
            <person name="Krasevec N."/>
            <person name="Kuo A."/>
            <person name="Kusch H."/>
            <person name="LaButti K."/>
            <person name="Lagendijk E.L."/>
            <person name="Lapidus A."/>
            <person name="Levasseur A."/>
            <person name="Lindquist E."/>
            <person name="Lipzen A."/>
            <person name="Logrieco A.F."/>
            <person name="MacCabe A."/>
            <person name="Maekelae M.R."/>
            <person name="Malavazi I."/>
            <person name="Melin P."/>
            <person name="Meyer V."/>
            <person name="Mielnichuk N."/>
            <person name="Miskei M."/>
            <person name="Molnar A.P."/>
            <person name="Mule G."/>
            <person name="Ngan C.Y."/>
            <person name="Orejas M."/>
            <person name="Orosz E."/>
            <person name="Ouedraogo J.P."/>
            <person name="Overkamp K.M."/>
            <person name="Park H.-S."/>
            <person name="Perrone G."/>
            <person name="Piumi F."/>
            <person name="Punt P.J."/>
            <person name="Ram A.F."/>
            <person name="Ramon A."/>
            <person name="Rauscher S."/>
            <person name="Record E."/>
            <person name="Riano-Pachon D.M."/>
            <person name="Robert V."/>
            <person name="Roehrig J."/>
            <person name="Ruller R."/>
            <person name="Salamov A."/>
            <person name="Salih N.S."/>
            <person name="Samson R.A."/>
            <person name="Sandor E."/>
            <person name="Sanguinetti M."/>
            <person name="Schuetze T."/>
            <person name="Sepcic K."/>
            <person name="Shelest E."/>
            <person name="Sherlock G."/>
            <person name="Sophianopoulou V."/>
            <person name="Squina F.M."/>
            <person name="Sun H."/>
            <person name="Susca A."/>
            <person name="Todd R.B."/>
            <person name="Tsang A."/>
            <person name="Unkles S.E."/>
            <person name="van de Wiele N."/>
            <person name="van Rossen-Uffink D."/>
            <person name="Oliveira J.V."/>
            <person name="Vesth T.C."/>
            <person name="Visser J."/>
            <person name="Yu J.-H."/>
            <person name="Zhou M."/>
            <person name="Andersen M.R."/>
            <person name="Archer D.B."/>
            <person name="Baker S.E."/>
            <person name="Benoit I."/>
            <person name="Brakhage A.A."/>
            <person name="Braus G.H."/>
            <person name="Fischer R."/>
            <person name="Frisvad J.C."/>
            <person name="Goldman G.H."/>
            <person name="Houbraken J."/>
            <person name="Oakley B."/>
            <person name="Pocsi I."/>
            <person name="Scazzocchio C."/>
            <person name="Seiboth B."/>
            <person name="vanKuyk P.A."/>
            <person name="Wortman J."/>
            <person name="Dyer P.S."/>
            <person name="Grigoriev I.V."/>
        </authorList>
    </citation>
    <scope>NUCLEOTIDE SEQUENCE [LARGE SCALE GENOMIC DNA]</scope>
    <source>
        <strain evidence="4">CBS 134.48</strain>
    </source>
</reference>
<gene>
    <name evidence="3" type="ORF">ASPTUDRAFT_192560</name>
</gene>
<dbReference type="OrthoDB" id="5397734at2759"/>
<dbReference type="Proteomes" id="UP000184304">
    <property type="component" value="Unassembled WGS sequence"/>
</dbReference>
<dbReference type="InterPro" id="IPR056009">
    <property type="entry name" value="DUF7587"/>
</dbReference>